<protein>
    <submittedName>
        <fullName evidence="2">GNAT family N-acetyltransferase</fullName>
    </submittedName>
</protein>
<dbReference type="EMBL" id="DVNK01000012">
    <property type="protein sequence ID" value="HIU45960.1"/>
    <property type="molecule type" value="Genomic_DNA"/>
</dbReference>
<feature type="domain" description="N-acetyltransferase" evidence="1">
    <location>
        <begin position="5"/>
        <end position="159"/>
    </location>
</feature>
<dbReference type="InterPro" id="IPR016181">
    <property type="entry name" value="Acyl_CoA_acyltransferase"/>
</dbReference>
<dbReference type="Pfam" id="PF00583">
    <property type="entry name" value="Acetyltransf_1"/>
    <property type="match status" value="1"/>
</dbReference>
<dbReference type="Proteomes" id="UP000824123">
    <property type="component" value="Unassembled WGS sequence"/>
</dbReference>
<sequence>MPVDAELRKVERVDDALAHMVAMFRVELRALRGRTGAPDDEAGRMEMEQYIDAGLPVYAAMMDGEYAGYVVCRIADGVVWVESIYVRPEYRRRGVASALHQRAESIADACGDDTVYNYVHPNNHRMIAFLRRRGYTVLNLIELRRPHRGEHCDGIITVGEHEFDY</sequence>
<dbReference type="AlphaFoldDB" id="A0A9D1LQ81"/>
<dbReference type="InterPro" id="IPR000182">
    <property type="entry name" value="GNAT_dom"/>
</dbReference>
<evidence type="ECO:0000313" key="3">
    <source>
        <dbReference type="Proteomes" id="UP000824123"/>
    </source>
</evidence>
<dbReference type="PROSITE" id="PS51186">
    <property type="entry name" value="GNAT"/>
    <property type="match status" value="1"/>
</dbReference>
<comment type="caution">
    <text evidence="2">The sequence shown here is derived from an EMBL/GenBank/DDBJ whole genome shotgun (WGS) entry which is preliminary data.</text>
</comment>
<reference evidence="2" key="2">
    <citation type="journal article" date="2021" name="PeerJ">
        <title>Extensive microbial diversity within the chicken gut microbiome revealed by metagenomics and culture.</title>
        <authorList>
            <person name="Gilroy R."/>
            <person name="Ravi A."/>
            <person name="Getino M."/>
            <person name="Pursley I."/>
            <person name="Horton D.L."/>
            <person name="Alikhan N.F."/>
            <person name="Baker D."/>
            <person name="Gharbi K."/>
            <person name="Hall N."/>
            <person name="Watson M."/>
            <person name="Adriaenssens E.M."/>
            <person name="Foster-Nyarko E."/>
            <person name="Jarju S."/>
            <person name="Secka A."/>
            <person name="Antonio M."/>
            <person name="Oren A."/>
            <person name="Chaudhuri R.R."/>
            <person name="La Ragione R."/>
            <person name="Hildebrand F."/>
            <person name="Pallen M.J."/>
        </authorList>
    </citation>
    <scope>NUCLEOTIDE SEQUENCE</scope>
    <source>
        <strain evidence="2">ChiSxjej2B14-8506</strain>
    </source>
</reference>
<dbReference type="Gene3D" id="3.40.630.30">
    <property type="match status" value="1"/>
</dbReference>
<dbReference type="SUPFAM" id="SSF55729">
    <property type="entry name" value="Acyl-CoA N-acyltransferases (Nat)"/>
    <property type="match status" value="1"/>
</dbReference>
<dbReference type="CDD" id="cd04301">
    <property type="entry name" value="NAT_SF"/>
    <property type="match status" value="1"/>
</dbReference>
<gene>
    <name evidence="2" type="ORF">IAC59_01715</name>
</gene>
<name>A0A9D1LQ81_9FIRM</name>
<organism evidence="2 3">
    <name type="scientific">Candidatus Fimadaptatus faecigallinarum</name>
    <dbReference type="NCBI Taxonomy" id="2840814"/>
    <lineage>
        <taxon>Bacteria</taxon>
        <taxon>Bacillati</taxon>
        <taxon>Bacillota</taxon>
        <taxon>Clostridia</taxon>
        <taxon>Eubacteriales</taxon>
        <taxon>Candidatus Fimadaptatus</taxon>
    </lineage>
</organism>
<reference evidence="2" key="1">
    <citation type="submission" date="2020-10" db="EMBL/GenBank/DDBJ databases">
        <authorList>
            <person name="Gilroy R."/>
        </authorList>
    </citation>
    <scope>NUCLEOTIDE SEQUENCE</scope>
    <source>
        <strain evidence="2">ChiSxjej2B14-8506</strain>
    </source>
</reference>
<proteinExistence type="predicted"/>
<accession>A0A9D1LQ81</accession>
<evidence type="ECO:0000313" key="2">
    <source>
        <dbReference type="EMBL" id="HIU45960.1"/>
    </source>
</evidence>
<dbReference type="GO" id="GO:0016747">
    <property type="term" value="F:acyltransferase activity, transferring groups other than amino-acyl groups"/>
    <property type="evidence" value="ECO:0007669"/>
    <property type="project" value="InterPro"/>
</dbReference>
<evidence type="ECO:0000259" key="1">
    <source>
        <dbReference type="PROSITE" id="PS51186"/>
    </source>
</evidence>